<evidence type="ECO:0000313" key="4">
    <source>
        <dbReference type="Proteomes" id="UP001595625"/>
    </source>
</evidence>
<feature type="coiled-coil region" evidence="1">
    <location>
        <begin position="385"/>
        <end position="433"/>
    </location>
</feature>
<keyword evidence="4" id="KW-1185">Reference proteome</keyword>
<dbReference type="Pfam" id="PF18476">
    <property type="entry name" value="PIN_8"/>
    <property type="match status" value="1"/>
</dbReference>
<name>A0ABV7KLA6_PLAOK</name>
<proteinExistence type="predicted"/>
<accession>A0ABV7KLA6</accession>
<gene>
    <name evidence="3" type="ORF">ACFOEJ_03765</name>
</gene>
<dbReference type="RefSeq" id="WP_117313199.1">
    <property type="nucleotide sequence ID" value="NZ_JBHRUJ010000004.1"/>
</dbReference>
<organism evidence="3 4">
    <name type="scientific">Planomicrobium okeanokoites</name>
    <name type="common">Planococcus okeanokoites</name>
    <name type="synonym">Flavobacterium okeanokoites</name>
    <dbReference type="NCBI Taxonomy" id="244"/>
    <lineage>
        <taxon>Bacteria</taxon>
        <taxon>Bacillati</taxon>
        <taxon>Bacillota</taxon>
        <taxon>Bacilli</taxon>
        <taxon>Bacillales</taxon>
        <taxon>Caryophanaceae</taxon>
        <taxon>Planomicrobium</taxon>
    </lineage>
</organism>
<dbReference type="EMBL" id="JBHRUJ010000004">
    <property type="protein sequence ID" value="MFC3210191.1"/>
    <property type="molecule type" value="Genomic_DNA"/>
</dbReference>
<dbReference type="InterPro" id="IPR041578">
    <property type="entry name" value="PIN_8"/>
</dbReference>
<evidence type="ECO:0000259" key="2">
    <source>
        <dbReference type="Pfam" id="PF18476"/>
    </source>
</evidence>
<reference evidence="4" key="1">
    <citation type="journal article" date="2019" name="Int. J. Syst. Evol. Microbiol.">
        <title>The Global Catalogue of Microorganisms (GCM) 10K type strain sequencing project: providing services to taxonomists for standard genome sequencing and annotation.</title>
        <authorList>
            <consortium name="The Broad Institute Genomics Platform"/>
            <consortium name="The Broad Institute Genome Sequencing Center for Infectious Disease"/>
            <person name="Wu L."/>
            <person name="Ma J."/>
        </authorList>
    </citation>
    <scope>NUCLEOTIDE SEQUENCE [LARGE SCALE GENOMIC DNA]</scope>
    <source>
        <strain evidence="4">CCM 320</strain>
    </source>
</reference>
<evidence type="ECO:0000256" key="1">
    <source>
        <dbReference type="SAM" id="Coils"/>
    </source>
</evidence>
<dbReference type="Proteomes" id="UP001595625">
    <property type="component" value="Unassembled WGS sequence"/>
</dbReference>
<keyword evidence="1" id="KW-0175">Coiled coil</keyword>
<evidence type="ECO:0000313" key="3">
    <source>
        <dbReference type="EMBL" id="MFC3210191.1"/>
    </source>
</evidence>
<feature type="domain" description="PIN like" evidence="2">
    <location>
        <begin position="23"/>
        <end position="260"/>
    </location>
</feature>
<comment type="caution">
    <text evidence="3">The sequence shown here is derived from an EMBL/GenBank/DDBJ whole genome shotgun (WGS) entry which is preliminary data.</text>
</comment>
<sequence length="449" mass="53737">MQDFRGFTGYSDSEIQSLWENAIFVVDTNILTNFYKYTNKDSYKNLLQILKKLKETNKLWIPHQVAIEYFFNYEKNMYKQKEGYEHLGKELRKFKEEVRKSLQTVKNAHNYINIEDYEYYEKGLESFNERLDVQLKEQIVQLPDSQIIKEDLLSLIDGIIGEPYSQQEIDTIEKQGEERYKHKIPPGFSDADSNGGKGIQDVRNYGGLRYHLVYGDLLVWNQLIDKAKDDSIPIIFMTEDRKPDWWEKEGNRIKRPHPQLIQEFVNETQQNFYMYGTDRFVELANKYLDINLTPEQVRSVSEDVESIRKEEETETRKVPQLKSEDQGIITLERLAEYVGESEIDDYEISISILKKHRDYEIYKKLQKSQFDQLLYNALPNIKFHCHTLIEEMEEYESDLAQAFLNDYNYYEKIDDLEGKVHRYFKLIDILQAEIIWWKNFNLLNRRNDL</sequence>
<protein>
    <submittedName>
        <fullName evidence="3">PIN-like domain-containing protein</fullName>
    </submittedName>
</protein>